<dbReference type="SUPFAM" id="SSF51735">
    <property type="entry name" value="NAD(P)-binding Rossmann-fold domains"/>
    <property type="match status" value="1"/>
</dbReference>
<protein>
    <submittedName>
        <fullName evidence="2">UDP-glucose 4-epimerase</fullName>
        <ecNumber evidence="2">5.1.3.2</ecNumber>
    </submittedName>
</protein>
<evidence type="ECO:0000313" key="2">
    <source>
        <dbReference type="EMBL" id="SKC33054.1"/>
    </source>
</evidence>
<keyword evidence="2" id="KW-0413">Isomerase</keyword>
<name>A0A1T5I1U2_9GAMM</name>
<dbReference type="EC" id="5.1.3.2" evidence="2"/>
<proteinExistence type="predicted"/>
<accession>A0A1T5I1U2</accession>
<feature type="domain" description="NAD-dependent epimerase/dehydratase" evidence="1">
    <location>
        <begin position="3"/>
        <end position="217"/>
    </location>
</feature>
<dbReference type="OrthoDB" id="9787292at2"/>
<gene>
    <name evidence="2" type="primary">galE_2</name>
    <name evidence="2" type="ORF">CZ809_02583</name>
</gene>
<dbReference type="PANTHER" id="PTHR43245">
    <property type="entry name" value="BIFUNCTIONAL POLYMYXIN RESISTANCE PROTEIN ARNA"/>
    <property type="match status" value="1"/>
</dbReference>
<dbReference type="PANTHER" id="PTHR43245:SF13">
    <property type="entry name" value="UDP-D-APIOSE_UDP-D-XYLOSE SYNTHASE 2"/>
    <property type="match status" value="1"/>
</dbReference>
<evidence type="ECO:0000259" key="1">
    <source>
        <dbReference type="Pfam" id="PF01370"/>
    </source>
</evidence>
<organism evidence="2 3">
    <name type="scientific">Photobacterium piscicola</name>
    <dbReference type="NCBI Taxonomy" id="1378299"/>
    <lineage>
        <taxon>Bacteria</taxon>
        <taxon>Pseudomonadati</taxon>
        <taxon>Pseudomonadota</taxon>
        <taxon>Gammaproteobacteria</taxon>
        <taxon>Vibrionales</taxon>
        <taxon>Vibrionaceae</taxon>
        <taxon>Photobacterium</taxon>
    </lineage>
</organism>
<dbReference type="InterPro" id="IPR001509">
    <property type="entry name" value="Epimerase_deHydtase"/>
</dbReference>
<dbReference type="GO" id="GO:0003978">
    <property type="term" value="F:UDP-glucose 4-epimerase activity"/>
    <property type="evidence" value="ECO:0007669"/>
    <property type="project" value="UniProtKB-EC"/>
</dbReference>
<dbReference type="Pfam" id="PF01370">
    <property type="entry name" value="Epimerase"/>
    <property type="match status" value="1"/>
</dbReference>
<dbReference type="InterPro" id="IPR050177">
    <property type="entry name" value="Lipid_A_modif_metabolic_enz"/>
</dbReference>
<dbReference type="InterPro" id="IPR036291">
    <property type="entry name" value="NAD(P)-bd_dom_sf"/>
</dbReference>
<evidence type="ECO:0000313" key="3">
    <source>
        <dbReference type="Proteomes" id="UP000189966"/>
    </source>
</evidence>
<dbReference type="Proteomes" id="UP000189966">
    <property type="component" value="Unassembled WGS sequence"/>
</dbReference>
<reference evidence="2 3" key="1">
    <citation type="submission" date="2017-02" db="EMBL/GenBank/DDBJ databases">
        <authorList>
            <person name="Peterson S.W."/>
        </authorList>
    </citation>
    <scope>NUCLEOTIDE SEQUENCE [LARGE SCALE GENOMIC DNA]</scope>
    <source>
        <strain evidence="3">type strain: NCCB 100098</strain>
    </source>
</reference>
<dbReference type="Gene3D" id="3.40.50.720">
    <property type="entry name" value="NAD(P)-binding Rossmann-like Domain"/>
    <property type="match status" value="1"/>
</dbReference>
<sequence length="353" mass="41150">MKILILGGTGVMGKYLAQLLVDDGNSVYVTSRKRYDYKTKIKFIFGDARETRFLKEILQGEWDAIVDFMSYSTAEFQERLDLLLNSTEQYIYLSSARVYANSKDLITEKSARLLDVTQDSEYLSTDEYALTKARQEDLLFNSTKKNWTIIRPYITYGEERLQLGVLEKESWLYRALKGRPIAFSNDIYNKTTTLTYGSDVARGIASIIRQDTALGEAFHITCEKSIMWKDVLGVYVDVLDTHMGKETKVVLQDIENFLKWNQGFYQIQYDRLYDRKFDNSKIGQYIDTSTFSEPASTLKACLQRFITSPNFFSLNWKNEAIKDRQLNVRTPLKELPGIKQRIKYFVFNRLRIK</sequence>
<dbReference type="EMBL" id="FUZI01000004">
    <property type="protein sequence ID" value="SKC33054.1"/>
    <property type="molecule type" value="Genomic_DNA"/>
</dbReference>
<dbReference type="RefSeq" id="WP_080158026.1">
    <property type="nucleotide sequence ID" value="NZ_FUZI01000004.1"/>
</dbReference>
<dbReference type="AlphaFoldDB" id="A0A1T5I1U2"/>